<organism evidence="3 4">
    <name type="scientific">Sphingomonas gilva</name>
    <dbReference type="NCBI Taxonomy" id="2305907"/>
    <lineage>
        <taxon>Bacteria</taxon>
        <taxon>Pseudomonadati</taxon>
        <taxon>Pseudomonadota</taxon>
        <taxon>Alphaproteobacteria</taxon>
        <taxon>Sphingomonadales</taxon>
        <taxon>Sphingomonadaceae</taxon>
        <taxon>Sphingomonas</taxon>
    </lineage>
</organism>
<dbReference type="PANTHER" id="PTHR46580">
    <property type="entry name" value="SENSOR KINASE-RELATED"/>
    <property type="match status" value="1"/>
</dbReference>
<dbReference type="RefSeq" id="WP_118863436.1">
    <property type="nucleotide sequence ID" value="NZ_QWLV01000002.1"/>
</dbReference>
<accession>A0A396RQL5</accession>
<keyword evidence="1 2" id="KW-0732">Signal</keyword>
<dbReference type="InterPro" id="IPR013517">
    <property type="entry name" value="FG-GAP"/>
</dbReference>
<dbReference type="SUPFAM" id="SSF69318">
    <property type="entry name" value="Integrin alpha N-terminal domain"/>
    <property type="match status" value="1"/>
</dbReference>
<feature type="signal peptide" evidence="2">
    <location>
        <begin position="1"/>
        <end position="20"/>
    </location>
</feature>
<dbReference type="Proteomes" id="UP000266693">
    <property type="component" value="Unassembled WGS sequence"/>
</dbReference>
<comment type="caution">
    <text evidence="3">The sequence shown here is derived from an EMBL/GenBank/DDBJ whole genome shotgun (WGS) entry which is preliminary data.</text>
</comment>
<dbReference type="Pfam" id="PF01839">
    <property type="entry name" value="FG-GAP"/>
    <property type="match status" value="1"/>
</dbReference>
<proteinExistence type="predicted"/>
<evidence type="ECO:0000313" key="3">
    <source>
        <dbReference type="EMBL" id="RHW18246.1"/>
    </source>
</evidence>
<dbReference type="OrthoDB" id="1488578at2"/>
<reference evidence="3 4" key="1">
    <citation type="submission" date="2018-08" db="EMBL/GenBank/DDBJ databases">
        <title>The multiple taxonomic identification of Sphingomonas gilva.</title>
        <authorList>
            <person name="Zhu D."/>
            <person name="Zheng S."/>
        </authorList>
    </citation>
    <scope>NUCLEOTIDE SEQUENCE [LARGE SCALE GENOMIC DNA]</scope>
    <source>
        <strain evidence="3 4">ZDH117</strain>
    </source>
</reference>
<dbReference type="PANTHER" id="PTHR46580:SF4">
    <property type="entry name" value="ATP_GTP-BINDING PROTEIN"/>
    <property type="match status" value="1"/>
</dbReference>
<feature type="chain" id="PRO_5017312350" evidence="2">
    <location>
        <begin position="21"/>
        <end position="410"/>
    </location>
</feature>
<keyword evidence="4" id="KW-1185">Reference proteome</keyword>
<evidence type="ECO:0000313" key="4">
    <source>
        <dbReference type="Proteomes" id="UP000266693"/>
    </source>
</evidence>
<protein>
    <submittedName>
        <fullName evidence="3">VCBS repeat-containing protein</fullName>
    </submittedName>
</protein>
<name>A0A396RQL5_9SPHN</name>
<sequence length="410" mass="43889">MRATALSWVAALLAASACQAQTPRDESGPLAFRDVTDTHVPRAPDLHALDIALADFDGDGDLDAALAVEGDVNRLYLNDGQGRFAWREGAFGERPHDTEHVRAADFDRDGHMDVVFVAEDDQVHQLFLGRGDGRFVDASDRLPAKSEGNGLAVGDVNGDDLPDIVVGNTGMQGEKDAQGGLNFLWLNEPGRPGWFRDATASHLPPIANKAQGVALADLDGDGDLDMVVATEAPPTRLLINDGRGRFAEASDRLQQVTPLETREVHVFDANGDKRPDILLLNLTSNAGEWEKDPQARLLIQDGSGRFADETAERLPANRFSSWGGTIMDLGGDGHPDMIVGAIAVPGFEPLQVRAYANDGKGKFRDATAATIPDATVGRSWSMAVGDVNGDGRDDLFIGGWGTQARLLLGR</sequence>
<dbReference type="PROSITE" id="PS51257">
    <property type="entry name" value="PROKAR_LIPOPROTEIN"/>
    <property type="match status" value="1"/>
</dbReference>
<evidence type="ECO:0000256" key="1">
    <source>
        <dbReference type="ARBA" id="ARBA00022729"/>
    </source>
</evidence>
<dbReference type="Pfam" id="PF13517">
    <property type="entry name" value="FG-GAP_3"/>
    <property type="match status" value="3"/>
</dbReference>
<dbReference type="Gene3D" id="2.130.10.130">
    <property type="entry name" value="Integrin alpha, N-terminal"/>
    <property type="match status" value="2"/>
</dbReference>
<evidence type="ECO:0000256" key="2">
    <source>
        <dbReference type="SAM" id="SignalP"/>
    </source>
</evidence>
<gene>
    <name evidence="3" type="ORF">D1610_07155</name>
</gene>
<dbReference type="EMBL" id="QWLV01000002">
    <property type="protein sequence ID" value="RHW18246.1"/>
    <property type="molecule type" value="Genomic_DNA"/>
</dbReference>
<dbReference type="InterPro" id="IPR028994">
    <property type="entry name" value="Integrin_alpha_N"/>
</dbReference>
<dbReference type="AlphaFoldDB" id="A0A396RQL5"/>